<dbReference type="EMBL" id="JARH01000410">
    <property type="protein sequence ID" value="EXF80990.1"/>
    <property type="molecule type" value="Genomic_DNA"/>
</dbReference>
<name>A0A010QWL7_9PEZI</name>
<dbReference type="Proteomes" id="UP000020467">
    <property type="component" value="Unassembled WGS sequence"/>
</dbReference>
<organism evidence="1 2">
    <name type="scientific">Colletotrichum fioriniae PJ7</name>
    <dbReference type="NCBI Taxonomy" id="1445577"/>
    <lineage>
        <taxon>Eukaryota</taxon>
        <taxon>Fungi</taxon>
        <taxon>Dikarya</taxon>
        <taxon>Ascomycota</taxon>
        <taxon>Pezizomycotina</taxon>
        <taxon>Sordariomycetes</taxon>
        <taxon>Hypocreomycetidae</taxon>
        <taxon>Glomerellales</taxon>
        <taxon>Glomerellaceae</taxon>
        <taxon>Colletotrichum</taxon>
        <taxon>Colletotrichum acutatum species complex</taxon>
    </lineage>
</organism>
<keyword evidence="2" id="KW-1185">Reference proteome</keyword>
<sequence length="195" mass="21816">MLDGWDIWRLQMARSNFSSVDLSVPSVTALVWGWKTGGDWGTPDWGETVTRRNVASPPHPPVVDTNNLNPRLRRKKPRRPTRLCGAHGVTVHIELVKELVTSPFTPSSPAADWLLASSPDTCKKRTTDCPTVTSTRSYPSTHIRSMFRSQRTRQVGHCPALRPCVHTEVGWRRAVEVSEQTAPPMSEEVVEAPEE</sequence>
<reference evidence="1 2" key="1">
    <citation type="submission" date="2014-02" db="EMBL/GenBank/DDBJ databases">
        <title>The genome sequence of Colletotrichum fioriniae PJ7.</title>
        <authorList>
            <person name="Baroncelli R."/>
            <person name="Thon M.R."/>
        </authorList>
    </citation>
    <scope>NUCLEOTIDE SEQUENCE [LARGE SCALE GENOMIC DNA]</scope>
    <source>
        <strain evidence="1 2">PJ7</strain>
    </source>
</reference>
<dbReference type="AlphaFoldDB" id="A0A010QWL7"/>
<comment type="caution">
    <text evidence="1">The sequence shown here is derived from an EMBL/GenBank/DDBJ whole genome shotgun (WGS) entry which is preliminary data.</text>
</comment>
<protein>
    <submittedName>
        <fullName evidence="1">Uncharacterized protein</fullName>
    </submittedName>
</protein>
<dbReference type="KEGG" id="cfj:CFIO01_06591"/>
<dbReference type="HOGENOM" id="CLU_1396193_0_0_1"/>
<proteinExistence type="predicted"/>
<accession>A0A010QWL7</accession>
<gene>
    <name evidence="1" type="ORF">CFIO01_06591</name>
</gene>
<evidence type="ECO:0000313" key="2">
    <source>
        <dbReference type="Proteomes" id="UP000020467"/>
    </source>
</evidence>
<evidence type="ECO:0000313" key="1">
    <source>
        <dbReference type="EMBL" id="EXF80990.1"/>
    </source>
</evidence>